<protein>
    <submittedName>
        <fullName evidence="1">Uncharacterized protein</fullName>
    </submittedName>
</protein>
<gene>
    <name evidence="1" type="ORF">EYM_05970</name>
</gene>
<dbReference type="EMBL" id="CP006867">
    <property type="protein sequence ID" value="ALU12635.1"/>
    <property type="molecule type" value="Genomic_DNA"/>
</dbReference>
<evidence type="ECO:0000313" key="2">
    <source>
        <dbReference type="Proteomes" id="UP000060778"/>
    </source>
</evidence>
<evidence type="ECO:0000313" key="1">
    <source>
        <dbReference type="EMBL" id="ALU12635.1"/>
    </source>
</evidence>
<organism evidence="1 2">
    <name type="scientific">Ignicoccus islandicus DSM 13165</name>
    <dbReference type="NCBI Taxonomy" id="940295"/>
    <lineage>
        <taxon>Archaea</taxon>
        <taxon>Thermoproteota</taxon>
        <taxon>Thermoprotei</taxon>
        <taxon>Desulfurococcales</taxon>
        <taxon>Desulfurococcaceae</taxon>
        <taxon>Ignicoccus</taxon>
    </lineage>
</organism>
<dbReference type="GeneID" id="30680574"/>
<dbReference type="KEGG" id="iis:EYM_05970"/>
<dbReference type="AlphaFoldDB" id="A0A0U3E3Z1"/>
<dbReference type="Proteomes" id="UP000060778">
    <property type="component" value="Chromosome"/>
</dbReference>
<name>A0A0U3E3Z1_9CREN</name>
<dbReference type="RefSeq" id="WP_075050093.1">
    <property type="nucleotide sequence ID" value="NZ_CP006867.1"/>
</dbReference>
<reference evidence="1 2" key="1">
    <citation type="submission" date="2013-11" db="EMBL/GenBank/DDBJ databases">
        <title>Comparative genomics of Ignicoccus.</title>
        <authorList>
            <person name="Podar M."/>
        </authorList>
    </citation>
    <scope>NUCLEOTIDE SEQUENCE [LARGE SCALE GENOMIC DNA]</scope>
    <source>
        <strain evidence="1 2">DSM 13165</strain>
    </source>
</reference>
<dbReference type="STRING" id="940295.EYM_05970"/>
<dbReference type="OrthoDB" id="18641at2157"/>
<sequence length="121" mass="14386">MSWKPIFATKKLVRDYEPLRYYLELVRDTEWYDKAFLSGADFKLLSAVVQNNKDKANLLAVWKMLTEKMKSRINSKMAYRALKNSGYHVRDEEEARDLMARMLAGWLLEAGEEWNLIRMNF</sequence>
<accession>A0A0U3E3Z1</accession>
<keyword evidence="2" id="KW-1185">Reference proteome</keyword>
<proteinExistence type="predicted"/>